<dbReference type="Proteomes" id="UP000178936">
    <property type="component" value="Unassembled WGS sequence"/>
</dbReference>
<feature type="transmembrane region" description="Helical" evidence="1">
    <location>
        <begin position="117"/>
        <end position="138"/>
    </location>
</feature>
<name>A0A1G2Q4R3_9BACT</name>
<evidence type="ECO:0000256" key="1">
    <source>
        <dbReference type="SAM" id="Phobius"/>
    </source>
</evidence>
<comment type="caution">
    <text evidence="2">The sequence shown here is derived from an EMBL/GenBank/DDBJ whole genome shotgun (WGS) entry which is preliminary data.</text>
</comment>
<feature type="transmembrane region" description="Helical" evidence="1">
    <location>
        <begin position="180"/>
        <end position="199"/>
    </location>
</feature>
<protein>
    <recommendedName>
        <fullName evidence="4">Glycosyltransferase RgtA/B/C/D-like domain-containing protein</fullName>
    </recommendedName>
</protein>
<feature type="transmembrane region" description="Helical" evidence="1">
    <location>
        <begin position="56"/>
        <end position="74"/>
    </location>
</feature>
<feature type="transmembrane region" description="Helical" evidence="1">
    <location>
        <begin position="303"/>
        <end position="321"/>
    </location>
</feature>
<feature type="transmembrane region" description="Helical" evidence="1">
    <location>
        <begin position="25"/>
        <end position="44"/>
    </location>
</feature>
<feature type="transmembrane region" description="Helical" evidence="1">
    <location>
        <begin position="531"/>
        <end position="548"/>
    </location>
</feature>
<feature type="transmembrane region" description="Helical" evidence="1">
    <location>
        <begin position="368"/>
        <end position="391"/>
    </location>
</feature>
<sequence>MIMPALATLTSLLIALNYWGWQEYYLGIALGLIWLLLTCWLIGGRMNQLAAYRIERLAWGLIITSSIISLAASILFYFNLFNTIATFSLAALLPWLGTTKKLENEPKPTSSNSWTQFLTSSLITLIYLALALIIFLLLNSSATGEAIRTPWAVVPPVFFILIGLLAGLILFLARTKLSPIWLIPFYLIFLSLLINIYPLGYGFDPFIHQASEKLLATTGTINPKPFYYLGQYTLVNFWAQILNLSIKTIDTWLVPLLAALIIPITTFSFTQKITAAKPLLLLLPLAPLLFTLSDFTYTTPQGLAYLFVLITILAIATRRLGVNIPSRLLWLFGLAAVFTHPLAGLPLLGILIIWWLKEYGFNLKNKKLWRVLAISGTALIVPLSFAVMSWLAPSAASIKISADLWVNLRRLFNNIIYHLPFLPRFIDLPDSIYLWGRPITLIFIILAFIGYWLARKNYKPLEFIGQVAILPFIGFLILSLFFTFPNLPPNEQDFYTIRLWDITLLLLWPLVILGLYWLAKKILPLFKHDTSWILAGSLVLVASFYLTYPRLDIWHRDTAYNTTTYDMAAVRLIEQEAQNSPYVVLANQAVAAAAVNEFGFSKYYQGHFYYPLPTGTNPLYQVYLNAAERGLPTRDIIAPAADLGISQVFLVLNRYWADYDTLSKVAKDEADTWWQIADGRITVYRYDF</sequence>
<evidence type="ECO:0000313" key="3">
    <source>
        <dbReference type="Proteomes" id="UP000178936"/>
    </source>
</evidence>
<keyword evidence="1" id="KW-0472">Membrane</keyword>
<feature type="transmembrane region" description="Helical" evidence="1">
    <location>
        <begin position="502"/>
        <end position="519"/>
    </location>
</feature>
<keyword evidence="1" id="KW-0812">Transmembrane</keyword>
<keyword evidence="1" id="KW-1133">Transmembrane helix</keyword>
<gene>
    <name evidence="2" type="ORF">A2226_03410</name>
</gene>
<evidence type="ECO:0000313" key="2">
    <source>
        <dbReference type="EMBL" id="OHA55573.1"/>
    </source>
</evidence>
<proteinExistence type="predicted"/>
<feature type="transmembrane region" description="Helical" evidence="1">
    <location>
        <begin position="252"/>
        <end position="270"/>
    </location>
</feature>
<feature type="transmembrane region" description="Helical" evidence="1">
    <location>
        <begin position="432"/>
        <end position="454"/>
    </location>
</feature>
<accession>A0A1G2Q4R3</accession>
<feature type="transmembrane region" description="Helical" evidence="1">
    <location>
        <begin position="279"/>
        <end position="297"/>
    </location>
</feature>
<feature type="transmembrane region" description="Helical" evidence="1">
    <location>
        <begin position="328"/>
        <end position="356"/>
    </location>
</feature>
<reference evidence="2 3" key="1">
    <citation type="journal article" date="2016" name="Nat. Commun.">
        <title>Thousands of microbial genomes shed light on interconnected biogeochemical processes in an aquifer system.</title>
        <authorList>
            <person name="Anantharaman K."/>
            <person name="Brown C.T."/>
            <person name="Hug L.A."/>
            <person name="Sharon I."/>
            <person name="Castelle C.J."/>
            <person name="Probst A.J."/>
            <person name="Thomas B.C."/>
            <person name="Singh A."/>
            <person name="Wilkins M.J."/>
            <person name="Karaoz U."/>
            <person name="Brodie E.L."/>
            <person name="Williams K.H."/>
            <person name="Hubbard S.S."/>
            <person name="Banfield J.F."/>
        </authorList>
    </citation>
    <scope>NUCLEOTIDE SEQUENCE [LARGE SCALE GENOMIC DNA]</scope>
</reference>
<feature type="transmembrane region" description="Helical" evidence="1">
    <location>
        <begin position="461"/>
        <end position="482"/>
    </location>
</feature>
<feature type="transmembrane region" description="Helical" evidence="1">
    <location>
        <begin position="150"/>
        <end position="173"/>
    </location>
</feature>
<dbReference type="EMBL" id="MHTB01000010">
    <property type="protein sequence ID" value="OHA55573.1"/>
    <property type="molecule type" value="Genomic_DNA"/>
</dbReference>
<dbReference type="AlphaFoldDB" id="A0A1G2Q4R3"/>
<evidence type="ECO:0008006" key="4">
    <source>
        <dbReference type="Google" id="ProtNLM"/>
    </source>
</evidence>
<organism evidence="2 3">
    <name type="scientific">Candidatus Veblenbacteria bacterium RIFOXYA2_FULL_43_9</name>
    <dbReference type="NCBI Taxonomy" id="1802425"/>
    <lineage>
        <taxon>Bacteria</taxon>
        <taxon>Candidatus Vebleniibacteriota</taxon>
    </lineage>
</organism>